<feature type="binding site" description="covalent" evidence="6">
    <location>
        <position position="606"/>
    </location>
    <ligand>
        <name>heme c</name>
        <dbReference type="ChEBI" id="CHEBI:61717"/>
    </ligand>
</feature>
<dbReference type="GO" id="GO:0009055">
    <property type="term" value="F:electron transfer activity"/>
    <property type="evidence" value="ECO:0007669"/>
    <property type="project" value="InterPro"/>
</dbReference>
<evidence type="ECO:0000256" key="5">
    <source>
        <dbReference type="ARBA" id="ARBA00023004"/>
    </source>
</evidence>
<dbReference type="InterPro" id="IPR011042">
    <property type="entry name" value="6-blade_b-propeller_TolB-like"/>
</dbReference>
<dbReference type="InterPro" id="IPR009056">
    <property type="entry name" value="Cyt_c-like_dom"/>
</dbReference>
<dbReference type="Gene3D" id="2.120.10.30">
    <property type="entry name" value="TolB, C-terminal domain"/>
    <property type="match status" value="1"/>
</dbReference>
<dbReference type="InterPro" id="IPR012938">
    <property type="entry name" value="Glc/Sorbosone_DH"/>
</dbReference>
<reference evidence="9" key="1">
    <citation type="submission" date="2021-01" db="EMBL/GenBank/DDBJ databases">
        <title>Modified the classification status of verrucomicrobia.</title>
        <authorList>
            <person name="Feng X."/>
        </authorList>
    </citation>
    <scope>NUCLEOTIDE SEQUENCE</scope>
    <source>
        <strain evidence="9">KCTC 22041</strain>
    </source>
</reference>
<keyword evidence="1" id="KW-0813">Transport</keyword>
<evidence type="ECO:0000259" key="8">
    <source>
        <dbReference type="PROSITE" id="PS51007"/>
    </source>
</evidence>
<feature type="binding site" description="covalent" evidence="6">
    <location>
        <position position="610"/>
    </location>
    <ligand>
        <name>heme c</name>
        <dbReference type="ChEBI" id="CHEBI:61717"/>
    </ligand>
</feature>
<comment type="PTM">
    <text evidence="6">Binds 1 heme c group covalently per subunit.</text>
</comment>
<proteinExistence type="predicted"/>
<keyword evidence="2 6" id="KW-0349">Heme</keyword>
<keyword evidence="3 6" id="KW-0479">Metal-binding</keyword>
<dbReference type="PANTHER" id="PTHR19328:SF13">
    <property type="entry name" value="HIPL1 PROTEIN"/>
    <property type="match status" value="1"/>
</dbReference>
<keyword evidence="7" id="KW-0732">Signal</keyword>
<dbReference type="Gene3D" id="1.10.760.10">
    <property type="entry name" value="Cytochrome c-like domain"/>
    <property type="match status" value="1"/>
</dbReference>
<dbReference type="SUPFAM" id="SSF46626">
    <property type="entry name" value="Cytochrome c"/>
    <property type="match status" value="1"/>
</dbReference>
<dbReference type="PROSITE" id="PS51007">
    <property type="entry name" value="CYTC"/>
    <property type="match status" value="1"/>
</dbReference>
<evidence type="ECO:0000313" key="10">
    <source>
        <dbReference type="Proteomes" id="UP000603141"/>
    </source>
</evidence>
<evidence type="ECO:0000256" key="6">
    <source>
        <dbReference type="PIRSR" id="PIRSR602324-1"/>
    </source>
</evidence>
<dbReference type="GO" id="GO:0020037">
    <property type="term" value="F:heme binding"/>
    <property type="evidence" value="ECO:0007669"/>
    <property type="project" value="InterPro"/>
</dbReference>
<dbReference type="EMBL" id="JAENIJ010000014">
    <property type="protein sequence ID" value="MBK1882794.1"/>
    <property type="molecule type" value="Genomic_DNA"/>
</dbReference>
<dbReference type="Pfam" id="PF00034">
    <property type="entry name" value="Cytochrom_C"/>
    <property type="match status" value="1"/>
</dbReference>
<evidence type="ECO:0000256" key="4">
    <source>
        <dbReference type="ARBA" id="ARBA00022982"/>
    </source>
</evidence>
<dbReference type="InterPro" id="IPR002324">
    <property type="entry name" value="Cyt_c_ID"/>
</dbReference>
<protein>
    <submittedName>
        <fullName evidence="9">PQQ-dependent sugar dehydrogenase</fullName>
    </submittedName>
</protein>
<evidence type="ECO:0000256" key="7">
    <source>
        <dbReference type="SAM" id="SignalP"/>
    </source>
</evidence>
<evidence type="ECO:0000313" key="9">
    <source>
        <dbReference type="EMBL" id="MBK1882794.1"/>
    </source>
</evidence>
<feature type="binding site" description="covalent" evidence="6">
    <location>
        <position position="655"/>
    </location>
    <ligand>
        <name>heme c</name>
        <dbReference type="ChEBI" id="CHEBI:61717"/>
    </ligand>
</feature>
<dbReference type="PRINTS" id="PR00606">
    <property type="entry name" value="CYTCHROMECID"/>
</dbReference>
<dbReference type="InterPro" id="IPR011041">
    <property type="entry name" value="Quinoprot_gluc/sorb_DH_b-prop"/>
</dbReference>
<evidence type="ECO:0000256" key="2">
    <source>
        <dbReference type="ARBA" id="ARBA00022617"/>
    </source>
</evidence>
<feature type="signal peptide" evidence="7">
    <location>
        <begin position="1"/>
        <end position="17"/>
    </location>
</feature>
<feature type="domain" description="Cytochrome c" evidence="8">
    <location>
        <begin position="584"/>
        <end position="677"/>
    </location>
</feature>
<dbReference type="Pfam" id="PF07995">
    <property type="entry name" value="GSDH"/>
    <property type="match status" value="1"/>
</dbReference>
<feature type="chain" id="PRO_5037081616" evidence="7">
    <location>
        <begin position="18"/>
        <end position="725"/>
    </location>
</feature>
<evidence type="ECO:0000256" key="1">
    <source>
        <dbReference type="ARBA" id="ARBA00022448"/>
    </source>
</evidence>
<dbReference type="SUPFAM" id="SSF50952">
    <property type="entry name" value="Soluble quinoprotein glucose dehydrogenase"/>
    <property type="match status" value="1"/>
</dbReference>
<comment type="caution">
    <text evidence="9">The sequence shown here is derived from an EMBL/GenBank/DDBJ whole genome shotgun (WGS) entry which is preliminary data.</text>
</comment>
<accession>A0A934S7T0</accession>
<keyword evidence="10" id="KW-1185">Reference proteome</keyword>
<dbReference type="RefSeq" id="WP_200270290.1">
    <property type="nucleotide sequence ID" value="NZ_JAENIJ010000014.1"/>
</dbReference>
<dbReference type="Proteomes" id="UP000603141">
    <property type="component" value="Unassembled WGS sequence"/>
</dbReference>
<dbReference type="GO" id="GO:0005506">
    <property type="term" value="F:iron ion binding"/>
    <property type="evidence" value="ECO:0007669"/>
    <property type="project" value="InterPro"/>
</dbReference>
<dbReference type="PANTHER" id="PTHR19328">
    <property type="entry name" value="HEDGEHOG-INTERACTING PROTEIN"/>
    <property type="match status" value="1"/>
</dbReference>
<gene>
    <name evidence="9" type="ORF">JIN85_10230</name>
</gene>
<name>A0A934S7T0_9BACT</name>
<dbReference type="AlphaFoldDB" id="A0A934S7T0"/>
<sequence length="725" mass="79420">MKALLALPFFLIGSTFAQQLQRQTLAEGLHDPMKLAIAPAGDIYIVEREGRVLRLNPDTGGLFKIGEIPVEALRQSNPDSDYAREDGLQSIALDPDFVHNQRVFIYYSPPDQIVDRLSRFTLKDGLLDLSSEKILIDIPLYRDHRVCHHGGCLTFGPDGLLYLSVGDNTNPFESDGSAPIDDREGHEFANAMRSAGNTNDLRGKILRIKPTEDGYEIPKGNLFPPGTDKTRPEIYVMGCRNPFRTSIDPKTDVLYWGEVGPDAGNDTPRGPRGYDEVNQAKSAGNYGWPFFVGNNKSYSYFDFSKNEPGPMTDPAAPVNPSRSNTGLKNLPPAHSAFIWYPYANSPEFPVVGSGGRNAMAGPVFYYDSTRKYNMLPKQDDHTLLTYDWIRGKIWKAELGNDESLKSLTAYADGFKLPIDLQMDRDGSLVMLEYGTEWWFNQNGRVFRLLPADADQAPTLSIAAGDDPLTFKVTEAKDPENEKIVVDWWLTTGTTEIKVGNGSSVTLPENHGGSEIRAVATDTAGNHTIARQSLIHEETLPQVGLEIAGHPQQLGFGEAFQFKLFGNFGDHQKQVEVRARYIPPTGHDAGGPQFSSEITKLIEAKACLACHQIDKTSTGPSYVHVALKYRGDTAAISHLTNKLKTGGSGVWGDVPMPPQLGANDEEIQELINAILHLGDGISAVSGVTEGKLVLSEKPENVSAGGAWEISASAPGFSSFRTRIPAK</sequence>
<organism evidence="9 10">
    <name type="scientific">Luteolibacter pohnpeiensis</name>
    <dbReference type="NCBI Taxonomy" id="454153"/>
    <lineage>
        <taxon>Bacteria</taxon>
        <taxon>Pseudomonadati</taxon>
        <taxon>Verrucomicrobiota</taxon>
        <taxon>Verrucomicrobiia</taxon>
        <taxon>Verrucomicrobiales</taxon>
        <taxon>Verrucomicrobiaceae</taxon>
        <taxon>Luteolibacter</taxon>
    </lineage>
</organism>
<keyword evidence="5 6" id="KW-0408">Iron</keyword>
<evidence type="ECO:0000256" key="3">
    <source>
        <dbReference type="ARBA" id="ARBA00022723"/>
    </source>
</evidence>
<keyword evidence="4" id="KW-0249">Electron transport</keyword>
<dbReference type="InterPro" id="IPR036909">
    <property type="entry name" value="Cyt_c-like_dom_sf"/>
</dbReference>